<sequence>MADLFYGSGLDNKKNKQHRAELHVITQNLQGFKKERRSGWLRGWKQRTSLRPADVIYVQDTHLKTSEEIDEVAEMWNRVWGIKEPKQPLSYWSKMEGSSGCIGILLQPNIAAQVSPWRPSEWTGRRIGLRFREWTLVNIYAPTDRKAQRSFYSDLQSWISKVKLLLLGGDFNAVLQPSLDRIINGLPSAKSCESVELDRLVDQLDLLDAVQLTTHANEDSVPDPLTHLVFGESSLQAGWITSI</sequence>
<reference evidence="1 2" key="1">
    <citation type="journal article" date="2006" name="Science">
        <title>Phytophthora genome sequences uncover evolutionary origins and mechanisms of pathogenesis.</title>
        <authorList>
            <person name="Tyler B.M."/>
            <person name="Tripathy S."/>
            <person name="Zhang X."/>
            <person name="Dehal P."/>
            <person name="Jiang R.H."/>
            <person name="Aerts A."/>
            <person name="Arredondo F.D."/>
            <person name="Baxter L."/>
            <person name="Bensasson D."/>
            <person name="Beynon J.L."/>
            <person name="Chapman J."/>
            <person name="Damasceno C.M."/>
            <person name="Dorrance A.E."/>
            <person name="Dou D."/>
            <person name="Dickerman A.W."/>
            <person name="Dubchak I.L."/>
            <person name="Garbelotto M."/>
            <person name="Gijzen M."/>
            <person name="Gordon S.G."/>
            <person name="Govers F."/>
            <person name="Grunwald N.J."/>
            <person name="Huang W."/>
            <person name="Ivors K.L."/>
            <person name="Jones R.W."/>
            <person name="Kamoun S."/>
            <person name="Krampis K."/>
            <person name="Lamour K.H."/>
            <person name="Lee M.K."/>
            <person name="McDonald W.H."/>
            <person name="Medina M."/>
            <person name="Meijer H.J."/>
            <person name="Nordberg E.K."/>
            <person name="Maclean D.J."/>
            <person name="Ospina-Giraldo M.D."/>
            <person name="Morris P.F."/>
            <person name="Phuntumart V."/>
            <person name="Putnam N.H."/>
            <person name="Rash S."/>
            <person name="Rose J.K."/>
            <person name="Sakihama Y."/>
            <person name="Salamov A.A."/>
            <person name="Savidor A."/>
            <person name="Scheuring C.F."/>
            <person name="Smith B.M."/>
            <person name="Sobral B.W."/>
            <person name="Terry A."/>
            <person name="Torto-Alalibo T.A."/>
            <person name="Win J."/>
            <person name="Xu Z."/>
            <person name="Zhang H."/>
            <person name="Grigoriev I.V."/>
            <person name="Rokhsar D.S."/>
            <person name="Boore J.L."/>
        </authorList>
    </citation>
    <scope>NUCLEOTIDE SEQUENCE [LARGE SCALE GENOMIC DNA]</scope>
    <source>
        <strain evidence="1 2">P6497</strain>
    </source>
</reference>
<accession>G5AIP0</accession>
<dbReference type="Proteomes" id="UP000002640">
    <property type="component" value="Unassembled WGS sequence"/>
</dbReference>
<gene>
    <name evidence="1" type="ORF">PHYSODRAFT_535950</name>
</gene>
<dbReference type="SMR" id="G5AIP0"/>
<dbReference type="RefSeq" id="XP_009539941.1">
    <property type="nucleotide sequence ID" value="XM_009541646.1"/>
</dbReference>
<evidence type="ECO:0000313" key="2">
    <source>
        <dbReference type="Proteomes" id="UP000002640"/>
    </source>
</evidence>
<organism evidence="1 2">
    <name type="scientific">Phytophthora sojae (strain P6497)</name>
    <name type="common">Soybean stem and root rot agent</name>
    <name type="synonym">Phytophthora megasperma f. sp. glycines</name>
    <dbReference type="NCBI Taxonomy" id="1094619"/>
    <lineage>
        <taxon>Eukaryota</taxon>
        <taxon>Sar</taxon>
        <taxon>Stramenopiles</taxon>
        <taxon>Oomycota</taxon>
        <taxon>Peronosporomycetes</taxon>
        <taxon>Peronosporales</taxon>
        <taxon>Peronosporaceae</taxon>
        <taxon>Phytophthora</taxon>
    </lineage>
</organism>
<dbReference type="KEGG" id="psoj:PHYSODRAFT_535950"/>
<dbReference type="AlphaFoldDB" id="G5AIP0"/>
<dbReference type="SUPFAM" id="SSF56219">
    <property type="entry name" value="DNase I-like"/>
    <property type="match status" value="1"/>
</dbReference>
<dbReference type="STRING" id="1094619.G5AIP0"/>
<dbReference type="InterPro" id="IPR036691">
    <property type="entry name" value="Endo/exonu/phosph_ase_sf"/>
</dbReference>
<dbReference type="GeneID" id="20662200"/>
<dbReference type="Gene3D" id="3.60.10.10">
    <property type="entry name" value="Endonuclease/exonuclease/phosphatase"/>
    <property type="match status" value="1"/>
</dbReference>
<keyword evidence="2" id="KW-1185">Reference proteome</keyword>
<proteinExistence type="predicted"/>
<evidence type="ECO:0008006" key="3">
    <source>
        <dbReference type="Google" id="ProtNLM"/>
    </source>
</evidence>
<name>G5AIP0_PHYSP</name>
<protein>
    <recommendedName>
        <fullName evidence="3">Endonuclease/exonuclease/phosphatase domain-containing protein</fullName>
    </recommendedName>
</protein>
<evidence type="ECO:0000313" key="1">
    <source>
        <dbReference type="EMBL" id="EGZ04650.1"/>
    </source>
</evidence>
<dbReference type="EMBL" id="JH159177">
    <property type="protein sequence ID" value="EGZ04650.1"/>
    <property type="molecule type" value="Genomic_DNA"/>
</dbReference>
<dbReference type="InParanoid" id="G5AIP0"/>